<feature type="domain" description="ATP-grasp" evidence="6">
    <location>
        <begin position="490"/>
        <end position="526"/>
    </location>
</feature>
<dbReference type="Pfam" id="PF13607">
    <property type="entry name" value="Succ_CoA_lig"/>
    <property type="match status" value="1"/>
</dbReference>
<dbReference type="InterPro" id="IPR032875">
    <property type="entry name" value="Succ_CoA_lig_flav_dom"/>
</dbReference>
<dbReference type="InterPro" id="IPR016102">
    <property type="entry name" value="Succinyl-CoA_synth-like"/>
</dbReference>
<dbReference type="InterPro" id="IPR011761">
    <property type="entry name" value="ATP-grasp"/>
</dbReference>
<dbReference type="OrthoDB" id="9807426at2"/>
<dbReference type="Gene3D" id="3.30.1490.20">
    <property type="entry name" value="ATP-grasp fold, A domain"/>
    <property type="match status" value="1"/>
</dbReference>
<accession>A0A7X7LYD7</accession>
<evidence type="ECO:0000256" key="4">
    <source>
        <dbReference type="ARBA" id="ARBA00060888"/>
    </source>
</evidence>
<dbReference type="InterPro" id="IPR013815">
    <property type="entry name" value="ATP_grasp_subdomain_1"/>
</dbReference>
<dbReference type="Gene3D" id="3.40.50.720">
    <property type="entry name" value="NAD(P)-binding Rossmann-like Domain"/>
    <property type="match status" value="1"/>
</dbReference>
<proteinExistence type="inferred from homology"/>
<evidence type="ECO:0000256" key="3">
    <source>
        <dbReference type="ARBA" id="ARBA00022840"/>
    </source>
</evidence>
<dbReference type="FunFam" id="3.30.1490.20:FF:000020">
    <property type="entry name" value="Protein lysine acetyltransferase"/>
    <property type="match status" value="1"/>
</dbReference>
<dbReference type="SUPFAM" id="SSF51735">
    <property type="entry name" value="NAD(P)-binding Rossmann-fold domains"/>
    <property type="match status" value="1"/>
</dbReference>
<dbReference type="PANTHER" id="PTHR43334">
    <property type="entry name" value="ACETATE--COA LIGASE [ADP-FORMING]"/>
    <property type="match status" value="1"/>
</dbReference>
<dbReference type="GO" id="GO:0046872">
    <property type="term" value="F:metal ion binding"/>
    <property type="evidence" value="ECO:0007669"/>
    <property type="project" value="InterPro"/>
</dbReference>
<evidence type="ECO:0000256" key="1">
    <source>
        <dbReference type="ARBA" id="ARBA00022598"/>
    </source>
</evidence>
<dbReference type="SUPFAM" id="SSF55729">
    <property type="entry name" value="Acyl-CoA N-acyltransferases (Nat)"/>
    <property type="match status" value="1"/>
</dbReference>
<dbReference type="Gene3D" id="3.40.630.30">
    <property type="match status" value="1"/>
</dbReference>
<dbReference type="SUPFAM" id="SSF52210">
    <property type="entry name" value="Succinyl-CoA synthetase domains"/>
    <property type="match status" value="2"/>
</dbReference>
<dbReference type="Pfam" id="PF19045">
    <property type="entry name" value="Ligase_CoA_2"/>
    <property type="match status" value="1"/>
</dbReference>
<dbReference type="Gene3D" id="3.40.50.261">
    <property type="entry name" value="Succinyl-CoA synthetase domains"/>
    <property type="match status" value="2"/>
</dbReference>
<evidence type="ECO:0000256" key="5">
    <source>
        <dbReference type="PROSITE-ProRule" id="PRU00409"/>
    </source>
</evidence>
<dbReference type="EMBL" id="JAAYYV010000385">
    <property type="protein sequence ID" value="NLF55449.1"/>
    <property type="molecule type" value="Genomic_DNA"/>
</dbReference>
<dbReference type="SUPFAM" id="SSF56059">
    <property type="entry name" value="Glutathione synthetase ATP-binding domain-like"/>
    <property type="match status" value="1"/>
</dbReference>
<dbReference type="PROSITE" id="PS51186">
    <property type="entry name" value="GNAT"/>
    <property type="match status" value="1"/>
</dbReference>
<dbReference type="InterPro" id="IPR003781">
    <property type="entry name" value="CoA-bd"/>
</dbReference>
<sequence>MLTSHHLSSLFEPDSVAVVGASEQPHSAGRVIFKNLLDAGFHGHLYAVNPKHETVLGQTCHHALEDIGRPVDTAVIAAPARTLNAIIQQCGRSGVRNAVIVTSVGEGGGQLERRILETARHAGVRLLGPGSLGIVRPDRGLNAALTKIAVGGGDLALVSQSGAMCSVVLDWAEANHVGFSAVVSLSSTIDVDFGEVLDYLAHDDRTRYILLYVDHIRNARHFMSALRSAARVKPLILLKAGRHDRGSEVAGSASLSDVVFDAAMRRAGVVRVQNIGQLFFAAKALASGFRPRVDRVAIVTNGGGPGTMAADRALDLGTPLVELSAETVAALDRLSGATRRCSNPLDLGGEADAERYREAIRILAKDPAVDNLLVILSPHAMTDPVDVARAVIELAAETRGLTLCCCWMGGGQVAEARKLLEQAEVPVFRTPETAVELLHNISGFYRGQALLLQTAGQTGSAGQAGSGGARMLVETLLGQRRSALSAMESKALLRSFGMPVTQTMVARDATEAMFVAEQVGFPVVMKIDSPDLVHKAAAGGIRLNLVGTEAVWNAFHDIVGTVRARYPEAQINGVSIESYLHRPNGRELRIRVFRDAVFGPVISLGAGGLTSDHFSNQAFALPPLNKVLARDLIDSAPVARLLDRYHDLPAADRGALEAAIVSVSDLASELPWVRELEVDPLIVDEAGAIVVDARVVIDQGPPAGGDRYAHMAIHPYPANLIHEFKLADGRRVRIRPVRPEDAAPVQAFFDGLSREARYYRFMEEIDELSPTMVARFTQIDYDREMALLAIIAEGGIDKVIGSARYALAPDGESVEFALAVADEWQRYGIGRRLMGALIDCARGKGWRSMEGDVLASNAKMLRMMQALAFKILPHPEQSTLKHVVKRLRG</sequence>
<dbReference type="Pfam" id="PF13549">
    <property type="entry name" value="ATP-grasp_5"/>
    <property type="match status" value="1"/>
</dbReference>
<dbReference type="PROSITE" id="PS50975">
    <property type="entry name" value="ATP_GRASP"/>
    <property type="match status" value="1"/>
</dbReference>
<dbReference type="InterPro" id="IPR016181">
    <property type="entry name" value="Acyl_CoA_acyltransferase"/>
</dbReference>
<dbReference type="CDD" id="cd04301">
    <property type="entry name" value="NAT_SF"/>
    <property type="match status" value="1"/>
</dbReference>
<dbReference type="InterPro" id="IPR036291">
    <property type="entry name" value="NAD(P)-bd_dom_sf"/>
</dbReference>
<dbReference type="Proteomes" id="UP000536534">
    <property type="component" value="Unassembled WGS sequence"/>
</dbReference>
<evidence type="ECO:0000313" key="9">
    <source>
        <dbReference type="Proteomes" id="UP000536534"/>
    </source>
</evidence>
<dbReference type="InterPro" id="IPR051538">
    <property type="entry name" value="Acyl-CoA_Synth/Transferase"/>
</dbReference>
<dbReference type="Gene3D" id="3.30.470.20">
    <property type="entry name" value="ATP-grasp fold, B domain"/>
    <property type="match status" value="1"/>
</dbReference>
<dbReference type="SMART" id="SM00881">
    <property type="entry name" value="CoA_binding"/>
    <property type="match status" value="1"/>
</dbReference>
<dbReference type="GO" id="GO:0005524">
    <property type="term" value="F:ATP binding"/>
    <property type="evidence" value="ECO:0007669"/>
    <property type="project" value="UniProtKB-UniRule"/>
</dbReference>
<evidence type="ECO:0000259" key="7">
    <source>
        <dbReference type="PROSITE" id="PS51186"/>
    </source>
</evidence>
<dbReference type="InterPro" id="IPR000182">
    <property type="entry name" value="GNAT_dom"/>
</dbReference>
<keyword evidence="8" id="KW-0808">Transferase</keyword>
<dbReference type="AlphaFoldDB" id="A0A7X7LYD7"/>
<dbReference type="GO" id="GO:0043758">
    <property type="term" value="F:acetate-CoA ligase (ADP-forming) activity"/>
    <property type="evidence" value="ECO:0007669"/>
    <property type="project" value="InterPro"/>
</dbReference>
<dbReference type="Pfam" id="PF00583">
    <property type="entry name" value="Acetyltransf_1"/>
    <property type="match status" value="1"/>
</dbReference>
<reference evidence="8 9" key="1">
    <citation type="journal article" date="2020" name="Biotechnol. Biofuels">
        <title>New insights from the biogas microbiome by comprehensive genome-resolved metagenomics of nearly 1600 species originating from multiple anaerobic digesters.</title>
        <authorList>
            <person name="Campanaro S."/>
            <person name="Treu L."/>
            <person name="Rodriguez-R L.M."/>
            <person name="Kovalovszki A."/>
            <person name="Ziels R.M."/>
            <person name="Maus I."/>
            <person name="Zhu X."/>
            <person name="Kougias P.G."/>
            <person name="Basile A."/>
            <person name="Luo G."/>
            <person name="Schluter A."/>
            <person name="Konstantinidis K.T."/>
            <person name="Angelidaki I."/>
        </authorList>
    </citation>
    <scope>NUCLEOTIDE SEQUENCE [LARGE SCALE GENOMIC DNA]</scope>
    <source>
        <strain evidence="8">AS06rmzACSIP_256</strain>
    </source>
</reference>
<dbReference type="PANTHER" id="PTHR43334:SF1">
    <property type="entry name" value="3-HYDROXYPROPIONATE--COA LIGASE [ADP-FORMING]"/>
    <property type="match status" value="1"/>
</dbReference>
<keyword evidence="2 5" id="KW-0547">Nucleotide-binding</keyword>
<protein>
    <submittedName>
        <fullName evidence="8">GNAT family N-acetyltransferase</fullName>
    </submittedName>
</protein>
<keyword evidence="1" id="KW-0436">Ligase</keyword>
<keyword evidence="3 5" id="KW-0067">ATP-binding</keyword>
<name>A0A7X7LYD7_9RHOO</name>
<evidence type="ECO:0000259" key="6">
    <source>
        <dbReference type="PROSITE" id="PS50975"/>
    </source>
</evidence>
<dbReference type="GO" id="GO:0016747">
    <property type="term" value="F:acyltransferase activity, transferring groups other than amino-acyl groups"/>
    <property type="evidence" value="ECO:0007669"/>
    <property type="project" value="InterPro"/>
</dbReference>
<organism evidence="8 9">
    <name type="scientific">Thauera phenolivorans</name>
    <dbReference type="NCBI Taxonomy" id="1792543"/>
    <lineage>
        <taxon>Bacteria</taxon>
        <taxon>Pseudomonadati</taxon>
        <taxon>Pseudomonadota</taxon>
        <taxon>Betaproteobacteria</taxon>
        <taxon>Rhodocyclales</taxon>
        <taxon>Zoogloeaceae</taxon>
        <taxon>Thauera</taxon>
    </lineage>
</organism>
<comment type="caution">
    <text evidence="8">The sequence shown here is derived from an EMBL/GenBank/DDBJ whole genome shotgun (WGS) entry which is preliminary data.</text>
</comment>
<gene>
    <name evidence="8" type="ORF">GX576_13820</name>
</gene>
<evidence type="ECO:0000256" key="2">
    <source>
        <dbReference type="ARBA" id="ARBA00022741"/>
    </source>
</evidence>
<evidence type="ECO:0000313" key="8">
    <source>
        <dbReference type="EMBL" id="NLF55449.1"/>
    </source>
</evidence>
<comment type="similarity">
    <text evidence="4">In the N-terminal section; belongs to the acetate CoA ligase alpha subunit family.</text>
</comment>
<dbReference type="Pfam" id="PF13380">
    <property type="entry name" value="CoA_binding_2"/>
    <property type="match status" value="1"/>
</dbReference>
<dbReference type="RefSeq" id="WP_068804184.1">
    <property type="nucleotide sequence ID" value="NZ_MBFM01000001.1"/>
</dbReference>
<feature type="domain" description="N-acetyltransferase" evidence="7">
    <location>
        <begin position="732"/>
        <end position="889"/>
    </location>
</feature>
<dbReference type="InterPro" id="IPR043938">
    <property type="entry name" value="Ligase_CoA_dom"/>
</dbReference>